<feature type="binding site" evidence="10">
    <location>
        <position position="169"/>
    </location>
    <ligand>
        <name>Ca(2+)</name>
        <dbReference type="ChEBI" id="CHEBI:29108"/>
        <label>2</label>
    </ligand>
</feature>
<dbReference type="GO" id="GO:0046872">
    <property type="term" value="F:metal ion binding"/>
    <property type="evidence" value="ECO:0007669"/>
    <property type="project" value="UniProtKB-KW"/>
</dbReference>
<evidence type="ECO:0000256" key="12">
    <source>
        <dbReference type="PIRSR" id="PIRSR602640-4"/>
    </source>
</evidence>
<evidence type="ECO:0000256" key="2">
    <source>
        <dbReference type="ARBA" id="ARBA00008595"/>
    </source>
</evidence>
<dbReference type="PANTHER" id="PTHR11799">
    <property type="entry name" value="PARAOXONASE"/>
    <property type="match status" value="1"/>
</dbReference>
<dbReference type="OrthoDB" id="423498at2759"/>
<dbReference type="AlphaFoldDB" id="A0A3B3QF52"/>
<evidence type="ECO:0000256" key="11">
    <source>
        <dbReference type="PIRSR" id="PIRSR602640-3"/>
    </source>
</evidence>
<feature type="binding site" evidence="10">
    <location>
        <position position="270"/>
    </location>
    <ligand>
        <name>Ca(2+)</name>
        <dbReference type="ChEBI" id="CHEBI:29108"/>
        <label>1</label>
        <note>catalytic</note>
    </ligand>
</feature>
<dbReference type="KEGG" id="pki:111844496"/>
<dbReference type="EC" id="3.1.1.2" evidence="13"/>
<keyword evidence="6 10" id="KW-0106">Calcium</keyword>
<dbReference type="PRINTS" id="PR01785">
    <property type="entry name" value="PARAOXONASE"/>
</dbReference>
<dbReference type="GO" id="GO:0004064">
    <property type="term" value="F:arylesterase activity"/>
    <property type="evidence" value="ECO:0007669"/>
    <property type="project" value="UniProtKB-UniRule"/>
</dbReference>
<keyword evidence="7 11" id="KW-1015">Disulfide bond</keyword>
<feature type="binding site" evidence="10">
    <location>
        <position position="269"/>
    </location>
    <ligand>
        <name>Ca(2+)</name>
        <dbReference type="ChEBI" id="CHEBI:29108"/>
        <label>1</label>
        <note>catalytic</note>
    </ligand>
</feature>
<organism evidence="14 15">
    <name type="scientific">Paramormyrops kingsleyae</name>
    <dbReference type="NCBI Taxonomy" id="1676925"/>
    <lineage>
        <taxon>Eukaryota</taxon>
        <taxon>Metazoa</taxon>
        <taxon>Chordata</taxon>
        <taxon>Craniata</taxon>
        <taxon>Vertebrata</taxon>
        <taxon>Euteleostomi</taxon>
        <taxon>Actinopterygii</taxon>
        <taxon>Neopterygii</taxon>
        <taxon>Teleostei</taxon>
        <taxon>Osteoglossocephala</taxon>
        <taxon>Osteoglossomorpha</taxon>
        <taxon>Osteoglossiformes</taxon>
        <taxon>Mormyridae</taxon>
        <taxon>Paramormyrops</taxon>
    </lineage>
</organism>
<feature type="binding site" evidence="10">
    <location>
        <position position="116"/>
    </location>
    <ligand>
        <name>Ca(2+)</name>
        <dbReference type="ChEBI" id="CHEBI:29108"/>
        <label>1</label>
        <note>catalytic</note>
    </ligand>
</feature>
<evidence type="ECO:0000256" key="1">
    <source>
        <dbReference type="ARBA" id="ARBA00000368"/>
    </source>
</evidence>
<evidence type="ECO:0000256" key="13">
    <source>
        <dbReference type="RuleBase" id="RU368025"/>
    </source>
</evidence>
<evidence type="ECO:0000313" key="15">
    <source>
        <dbReference type="Proteomes" id="UP000261540"/>
    </source>
</evidence>
<dbReference type="SUPFAM" id="SSF63829">
    <property type="entry name" value="Calcium-dependent phosphotriesterase"/>
    <property type="match status" value="1"/>
</dbReference>
<dbReference type="InterPro" id="IPR051288">
    <property type="entry name" value="Serum_paraoxonase/arylesterase"/>
</dbReference>
<evidence type="ECO:0000256" key="7">
    <source>
        <dbReference type="ARBA" id="ARBA00023157"/>
    </source>
</evidence>
<dbReference type="InterPro" id="IPR011042">
    <property type="entry name" value="6-blade_b-propeller_TolB-like"/>
</dbReference>
<reference evidence="14" key="1">
    <citation type="submission" date="2025-08" db="UniProtKB">
        <authorList>
            <consortium name="Ensembl"/>
        </authorList>
    </citation>
    <scope>IDENTIFICATION</scope>
</reference>
<dbReference type="PANTHER" id="PTHR11799:SF12">
    <property type="entry name" value="PARAOXONASE-RELATED"/>
    <property type="match status" value="1"/>
</dbReference>
<comment type="catalytic activity">
    <reaction evidence="1 13">
        <text>a phenyl acetate + H2O = a phenol + acetate + H(+)</text>
        <dbReference type="Rhea" id="RHEA:17309"/>
        <dbReference type="ChEBI" id="CHEBI:15377"/>
        <dbReference type="ChEBI" id="CHEBI:15378"/>
        <dbReference type="ChEBI" id="CHEBI:30089"/>
        <dbReference type="ChEBI" id="CHEBI:33853"/>
        <dbReference type="ChEBI" id="CHEBI:140310"/>
        <dbReference type="EC" id="3.1.1.2"/>
    </reaction>
</comment>
<evidence type="ECO:0000313" key="14">
    <source>
        <dbReference type="Ensembl" id="ENSPKIP00000004220.1"/>
    </source>
</evidence>
<feature type="disulfide bond" description="In form B" evidence="11">
    <location>
        <begin position="43"/>
        <end position="353"/>
    </location>
</feature>
<evidence type="ECO:0000256" key="5">
    <source>
        <dbReference type="ARBA" id="ARBA00022801"/>
    </source>
</evidence>
<dbReference type="FunFam" id="2.120.10.30:FF:000023">
    <property type="entry name" value="Serum paraoxonase/arylesterase 2"/>
    <property type="match status" value="1"/>
</dbReference>
<feature type="binding site" evidence="10">
    <location>
        <position position="55"/>
    </location>
    <ligand>
        <name>Ca(2+)</name>
        <dbReference type="ChEBI" id="CHEBI:29108"/>
        <label>1</label>
        <note>catalytic</note>
    </ligand>
</feature>
<keyword evidence="4" id="KW-0732">Signal</keyword>
<feature type="binding site" evidence="10">
    <location>
        <position position="54"/>
    </location>
    <ligand>
        <name>Ca(2+)</name>
        <dbReference type="ChEBI" id="CHEBI:29108"/>
        <label>2</label>
    </ligand>
</feature>
<keyword evidence="5 13" id="KW-0378">Hydrolase</keyword>
<evidence type="ECO:0000256" key="3">
    <source>
        <dbReference type="ARBA" id="ARBA00022723"/>
    </source>
</evidence>
<feature type="active site" description="Proton acceptor" evidence="9">
    <location>
        <position position="114"/>
    </location>
</feature>
<evidence type="ECO:0000256" key="8">
    <source>
        <dbReference type="ARBA" id="ARBA00023180"/>
    </source>
</evidence>
<keyword evidence="8 12" id="KW-0325">Glycoprotein</keyword>
<feature type="binding site" evidence="10">
    <location>
        <position position="168"/>
    </location>
    <ligand>
        <name>Ca(2+)</name>
        <dbReference type="ChEBI" id="CHEBI:29108"/>
        <label>1</label>
        <note>catalytic</note>
    </ligand>
</feature>
<dbReference type="InterPro" id="IPR002640">
    <property type="entry name" value="Arylesterase"/>
</dbReference>
<reference evidence="14" key="2">
    <citation type="submission" date="2025-09" db="UniProtKB">
        <authorList>
            <consortium name="Ensembl"/>
        </authorList>
    </citation>
    <scope>IDENTIFICATION</scope>
</reference>
<feature type="binding site" evidence="10">
    <location>
        <position position="224"/>
    </location>
    <ligand>
        <name>Ca(2+)</name>
        <dbReference type="ChEBI" id="CHEBI:29108"/>
        <label>1</label>
        <note>catalytic</note>
    </ligand>
</feature>
<dbReference type="Proteomes" id="UP000261540">
    <property type="component" value="Unplaced"/>
</dbReference>
<evidence type="ECO:0000256" key="10">
    <source>
        <dbReference type="PIRSR" id="PIRSR602640-2"/>
    </source>
</evidence>
<evidence type="ECO:0000256" key="6">
    <source>
        <dbReference type="ARBA" id="ARBA00022837"/>
    </source>
</evidence>
<comment type="PTM">
    <text evidence="12">Glycosylated.</text>
</comment>
<dbReference type="STRING" id="1676925.ENSPKIP00000004220"/>
<accession>A0A3B3QF52</accession>
<dbReference type="Pfam" id="PF01731">
    <property type="entry name" value="Arylesterase"/>
    <property type="match status" value="1"/>
</dbReference>
<name>A0A3B3QF52_9TELE</name>
<comment type="similarity">
    <text evidence="2 13">Belongs to the paraoxonase family.</text>
</comment>
<dbReference type="Ensembl" id="ENSPKIT00000028199.1">
    <property type="protein sequence ID" value="ENSPKIP00000004220.1"/>
    <property type="gene ID" value="ENSPKIG00000021420.1"/>
</dbReference>
<evidence type="ECO:0000256" key="9">
    <source>
        <dbReference type="PIRSR" id="PIRSR602640-1"/>
    </source>
</evidence>
<protein>
    <recommendedName>
        <fullName evidence="13">Paraoxonase</fullName>
        <ecNumber evidence="13">3.1.1.2</ecNumber>
    </recommendedName>
</protein>
<sequence>MGKLLIVFALIAVFVAFIGQRIITLRRVCLASREVIQNHLPNCRHLKGLEYGSEDITVLPHGLAIISTGLKYPGMMWFSDSPGKMYTVDLHDPRLKPVELKIAGAFDMHSFNPHGISVYIDDKDHSVYLFVVNHPQDNSQVEVFRFVEEDNSIVHLNTIQHELLYSVNDVVPVGADRFYATNDHYFSNAIMKNLEPLIGRPWTNVAYYSPDEVKVVAEGFFMANGINISPDKRHIYVSDIFDYKIYVMAIQENKNLTLLKSVDTGSLCDNVEVDLDTGDLWLGCLPDCWKMLHYDPEDPPGCEVIQIQNVLSEKPIVKQVYSDNGTIIQGCSVSAFYRHKLLIGTVFQKALVCDMK</sequence>
<evidence type="ECO:0000256" key="4">
    <source>
        <dbReference type="ARBA" id="ARBA00022729"/>
    </source>
</evidence>
<keyword evidence="3 10" id="KW-0479">Metal-binding</keyword>
<comment type="cofactor">
    <cofactor evidence="10 13">
        <name>Ca(2+)</name>
        <dbReference type="ChEBI" id="CHEBI:29108"/>
    </cofactor>
    <text evidence="10 13">Binds 2 calcium ions per subunit.</text>
</comment>
<feature type="glycosylation site" description="N-linked (GlcNAc...) asparagine" evidence="12">
    <location>
        <position position="324"/>
    </location>
</feature>
<keyword evidence="15" id="KW-1185">Reference proteome</keyword>
<dbReference type="GeneTree" id="ENSGT00390000008932"/>
<proteinExistence type="inferred from homology"/>
<dbReference type="Gene3D" id="2.120.10.30">
    <property type="entry name" value="TolB, C-terminal domain"/>
    <property type="match status" value="1"/>
</dbReference>